<evidence type="ECO:0000313" key="2">
    <source>
        <dbReference type="EMBL" id="MDT0435147.1"/>
    </source>
</evidence>
<organism evidence="2 3">
    <name type="scientific">Streptomyces doudnae</name>
    <dbReference type="NCBI Taxonomy" id="3075536"/>
    <lineage>
        <taxon>Bacteria</taxon>
        <taxon>Bacillati</taxon>
        <taxon>Actinomycetota</taxon>
        <taxon>Actinomycetes</taxon>
        <taxon>Kitasatosporales</taxon>
        <taxon>Streptomycetaceae</taxon>
        <taxon>Streptomyces</taxon>
    </lineage>
</organism>
<name>A0ABD5ELG7_9ACTN</name>
<reference evidence="3" key="1">
    <citation type="submission" date="2023-07" db="EMBL/GenBank/DDBJ databases">
        <title>30 novel species of actinomycetes from the DSMZ collection.</title>
        <authorList>
            <person name="Nouioui I."/>
        </authorList>
    </citation>
    <scope>NUCLEOTIDE SEQUENCE [LARGE SCALE GENOMIC DNA]</scope>
    <source>
        <strain evidence="3">DSM 41981</strain>
    </source>
</reference>
<gene>
    <name evidence="2" type="ORF">RM877_10700</name>
</gene>
<evidence type="ECO:0000313" key="3">
    <source>
        <dbReference type="Proteomes" id="UP001183535"/>
    </source>
</evidence>
<dbReference type="EMBL" id="JAVRES010000003">
    <property type="protein sequence ID" value="MDT0435147.1"/>
    <property type="molecule type" value="Genomic_DNA"/>
</dbReference>
<keyword evidence="1" id="KW-1133">Transmembrane helix</keyword>
<keyword evidence="1" id="KW-0472">Membrane</keyword>
<feature type="transmembrane region" description="Helical" evidence="1">
    <location>
        <begin position="116"/>
        <end position="138"/>
    </location>
</feature>
<accession>A0ABD5ELG7</accession>
<dbReference type="RefSeq" id="WP_202555466.1">
    <property type="nucleotide sequence ID" value="NZ_JAVRES010000003.1"/>
</dbReference>
<feature type="transmembrane region" description="Helical" evidence="1">
    <location>
        <begin position="47"/>
        <end position="64"/>
    </location>
</feature>
<sequence>MWWLTVALVLFYEVARSARSVARRFFPWRPQGRVEDVPVLRAQRVRAWVALVVSGGLLAVYGGMSDAWEQFLQRLYLAPWLALASAVLVAGALYGAARPHRRRLMRTHFKSAGLRILGYAGAWILLPALLIGSLLAMSAMLEPVAQTSLLLAYLIVLALWTPFWWTVHFVCFASGPAVRNAFSLSALHPALPPLTTSAAVWVFVLVSQLTGDLPPFPEPIALCAVTGGPVSVTAVACWEIYRLRRHHGMQWRG</sequence>
<feature type="transmembrane region" description="Helical" evidence="1">
    <location>
        <begin position="76"/>
        <end position="96"/>
    </location>
</feature>
<keyword evidence="3" id="KW-1185">Reference proteome</keyword>
<feature type="transmembrane region" description="Helical" evidence="1">
    <location>
        <begin position="150"/>
        <end position="174"/>
    </location>
</feature>
<protein>
    <submittedName>
        <fullName evidence="2">Uncharacterized protein</fullName>
    </submittedName>
</protein>
<dbReference type="Proteomes" id="UP001183535">
    <property type="component" value="Unassembled WGS sequence"/>
</dbReference>
<comment type="caution">
    <text evidence="2">The sequence shown here is derived from an EMBL/GenBank/DDBJ whole genome shotgun (WGS) entry which is preliminary data.</text>
</comment>
<evidence type="ECO:0000256" key="1">
    <source>
        <dbReference type="SAM" id="Phobius"/>
    </source>
</evidence>
<proteinExistence type="predicted"/>
<feature type="transmembrane region" description="Helical" evidence="1">
    <location>
        <begin position="186"/>
        <end position="207"/>
    </location>
</feature>
<dbReference type="AlphaFoldDB" id="A0ABD5ELG7"/>
<keyword evidence="1" id="KW-0812">Transmembrane</keyword>
<feature type="transmembrane region" description="Helical" evidence="1">
    <location>
        <begin position="219"/>
        <end position="241"/>
    </location>
</feature>